<evidence type="ECO:0000313" key="2">
    <source>
        <dbReference type="Proteomes" id="UP000092093"/>
    </source>
</evidence>
<dbReference type="AlphaFoldDB" id="A0A1B7W6Z0"/>
<feature type="non-terminal residue" evidence="1">
    <location>
        <position position="225"/>
    </location>
</feature>
<reference evidence="1 2" key="1">
    <citation type="submission" date="2015-09" db="EMBL/GenBank/DDBJ databases">
        <title>Aphanizomenon flos-aquae WA102.</title>
        <authorList>
            <person name="Driscoll C."/>
        </authorList>
    </citation>
    <scope>NUCLEOTIDE SEQUENCE [LARGE SCALE GENOMIC DNA]</scope>
    <source>
        <strain evidence="1">WA102</strain>
    </source>
</reference>
<accession>A0A1B7W6Z0</accession>
<dbReference type="EMBL" id="LJOW01000719">
    <property type="protein sequence ID" value="OBQ32806.1"/>
    <property type="molecule type" value="Genomic_DNA"/>
</dbReference>
<evidence type="ECO:0000313" key="1">
    <source>
        <dbReference type="EMBL" id="OBQ32806.1"/>
    </source>
</evidence>
<gene>
    <name evidence="1" type="ORF">AN484_27660</name>
</gene>
<sequence length="225" mass="25004">QLVADVYLRELLTLQQRAGSLPGSTETAVATRASGDFMGELGEGVEALRKAIDEAQSAMGLRGHTVENEAKVRRASETTNRRWNRLTELIARLKEAAGLDVRGQADLDKRIEVMSGEIALTRESRDKWMSRYTAGERTRRLASHLARLGRVERMSRMHLDEAENVGRALPEDMIREGTDFANELSAQRSSCRDEGARLMAAYPEDASRIDDITNRVAEACSVAIM</sequence>
<feature type="non-terminal residue" evidence="1">
    <location>
        <position position="1"/>
    </location>
</feature>
<proteinExistence type="predicted"/>
<dbReference type="Proteomes" id="UP000092093">
    <property type="component" value="Unassembled WGS sequence"/>
</dbReference>
<organism evidence="1 2">
    <name type="scientific">Aphanizomenon flos-aquae WA102</name>
    <dbReference type="NCBI Taxonomy" id="1710896"/>
    <lineage>
        <taxon>Bacteria</taxon>
        <taxon>Bacillati</taxon>
        <taxon>Cyanobacteriota</taxon>
        <taxon>Cyanophyceae</taxon>
        <taxon>Nostocales</taxon>
        <taxon>Aphanizomenonaceae</taxon>
        <taxon>Aphanizomenon</taxon>
    </lineage>
</organism>
<comment type="caution">
    <text evidence="1">The sequence shown here is derived from an EMBL/GenBank/DDBJ whole genome shotgun (WGS) entry which is preliminary data.</text>
</comment>
<protein>
    <submittedName>
        <fullName evidence="1">Uncharacterized protein</fullName>
    </submittedName>
</protein>
<name>A0A1B7W6Z0_APHFL</name>